<evidence type="ECO:0000256" key="1">
    <source>
        <dbReference type="SAM" id="Coils"/>
    </source>
</evidence>
<reference evidence="4" key="1">
    <citation type="journal article" date="2024" name="Gigascience">
        <title>Chromosome-level genome of the poultry shaft louse Menopon gallinae provides insight into the host-switching and adaptive evolution of parasitic lice.</title>
        <authorList>
            <person name="Xu Y."/>
            <person name="Ma L."/>
            <person name="Liu S."/>
            <person name="Liang Y."/>
            <person name="Liu Q."/>
            <person name="He Z."/>
            <person name="Tian L."/>
            <person name="Duan Y."/>
            <person name="Cai W."/>
            <person name="Li H."/>
            <person name="Song F."/>
        </authorList>
    </citation>
    <scope>NUCLEOTIDE SEQUENCE</scope>
    <source>
        <strain evidence="4">Cailab_2023a</strain>
    </source>
</reference>
<gene>
    <name evidence="4" type="ORF">PYX00_009580</name>
</gene>
<keyword evidence="1" id="KW-0175">Coiled coil</keyword>
<feature type="coiled-coil region" evidence="1">
    <location>
        <begin position="29"/>
        <end position="56"/>
    </location>
</feature>
<feature type="region of interest" description="Disordered" evidence="2">
    <location>
        <begin position="93"/>
        <end position="113"/>
    </location>
</feature>
<protein>
    <recommendedName>
        <fullName evidence="3">Ska2 N-terminal domain-containing protein</fullName>
    </recommendedName>
</protein>
<dbReference type="EMBL" id="JARGDH010000005">
    <property type="protein sequence ID" value="KAL0267253.1"/>
    <property type="molecule type" value="Genomic_DNA"/>
</dbReference>
<feature type="domain" description="Ska2 N-terminal" evidence="3">
    <location>
        <begin position="22"/>
        <end position="72"/>
    </location>
</feature>
<dbReference type="AlphaFoldDB" id="A0AAW2HCB9"/>
<organism evidence="4">
    <name type="scientific">Menopon gallinae</name>
    <name type="common">poultry shaft louse</name>
    <dbReference type="NCBI Taxonomy" id="328185"/>
    <lineage>
        <taxon>Eukaryota</taxon>
        <taxon>Metazoa</taxon>
        <taxon>Ecdysozoa</taxon>
        <taxon>Arthropoda</taxon>
        <taxon>Hexapoda</taxon>
        <taxon>Insecta</taxon>
        <taxon>Pterygota</taxon>
        <taxon>Neoptera</taxon>
        <taxon>Paraneoptera</taxon>
        <taxon>Psocodea</taxon>
        <taxon>Troctomorpha</taxon>
        <taxon>Phthiraptera</taxon>
        <taxon>Amblycera</taxon>
        <taxon>Menoponidae</taxon>
        <taxon>Menopon</taxon>
    </lineage>
</organism>
<accession>A0AAW2HCB9</accession>
<evidence type="ECO:0000313" key="4">
    <source>
        <dbReference type="EMBL" id="KAL0267253.1"/>
    </source>
</evidence>
<evidence type="ECO:0000256" key="2">
    <source>
        <dbReference type="SAM" id="MobiDB-lite"/>
    </source>
</evidence>
<proteinExistence type="predicted"/>
<name>A0AAW2HCB9_9NEOP</name>
<comment type="caution">
    <text evidence="4">The sequence shown here is derived from an EMBL/GenBank/DDBJ whole genome shotgun (WGS) entry which is preliminary data.</text>
</comment>
<sequence length="113" mass="13062">MERWERAVSEVSLVECPTPQQEFEQQSCVMNLLQDVTQVREDYEQLRSDITEIQQLQKELSECLRSQLNQVHAKYGFLRSKIGPTLPSGLMMSTNTYPSPVKRNGIIDETNDQ</sequence>
<evidence type="ECO:0000259" key="3">
    <source>
        <dbReference type="Pfam" id="PF16740"/>
    </source>
</evidence>
<dbReference type="InterPro" id="IPR042091">
    <property type="entry name" value="Ska2_N"/>
</dbReference>
<dbReference type="Gene3D" id="6.10.250.1380">
    <property type="match status" value="1"/>
</dbReference>
<dbReference type="Pfam" id="PF16740">
    <property type="entry name" value="SKA2"/>
    <property type="match status" value="1"/>
</dbReference>